<feature type="region of interest" description="Disordered" evidence="1">
    <location>
        <begin position="292"/>
        <end position="334"/>
    </location>
</feature>
<feature type="signal peptide" evidence="2">
    <location>
        <begin position="1"/>
        <end position="24"/>
    </location>
</feature>
<accession>A0A495DCF6</accession>
<keyword evidence="2" id="KW-0732">Signal</keyword>
<gene>
    <name evidence="3" type="ORF">C7435_1204</name>
</gene>
<dbReference type="RefSeq" id="WP_075189307.1">
    <property type="nucleotide sequence ID" value="NZ_RBIM01000003.1"/>
</dbReference>
<protein>
    <submittedName>
        <fullName evidence="3">Holdfast attachment protein HfaB</fullName>
    </submittedName>
</protein>
<name>A0A495DCF6_9PROT</name>
<evidence type="ECO:0000256" key="1">
    <source>
        <dbReference type="SAM" id="MobiDB-lite"/>
    </source>
</evidence>
<dbReference type="PROSITE" id="PS51257">
    <property type="entry name" value="PROKAR_LIPOPROTEIN"/>
    <property type="match status" value="1"/>
</dbReference>
<dbReference type="Gene3D" id="3.40.50.10610">
    <property type="entry name" value="ABC-type transport auxiliary lipoprotein component"/>
    <property type="match status" value="1"/>
</dbReference>
<dbReference type="Pfam" id="PF03783">
    <property type="entry name" value="CsgG"/>
    <property type="match status" value="1"/>
</dbReference>
<dbReference type="AlphaFoldDB" id="A0A495DCF6"/>
<organism evidence="3 4">
    <name type="scientific">Maricaulis maris</name>
    <dbReference type="NCBI Taxonomy" id="74318"/>
    <lineage>
        <taxon>Bacteria</taxon>
        <taxon>Pseudomonadati</taxon>
        <taxon>Pseudomonadota</taxon>
        <taxon>Alphaproteobacteria</taxon>
        <taxon>Maricaulales</taxon>
        <taxon>Maricaulaceae</taxon>
        <taxon>Maricaulis</taxon>
    </lineage>
</organism>
<evidence type="ECO:0000313" key="3">
    <source>
        <dbReference type="EMBL" id="RKR00007.1"/>
    </source>
</evidence>
<dbReference type="NCBIfam" id="NF037935">
    <property type="entry name" value="holdfast_HfaB"/>
    <property type="match status" value="1"/>
</dbReference>
<feature type="chain" id="PRO_5019729174" evidence="2">
    <location>
        <begin position="25"/>
        <end position="334"/>
    </location>
</feature>
<dbReference type="GO" id="GO:0030288">
    <property type="term" value="C:outer membrane-bounded periplasmic space"/>
    <property type="evidence" value="ECO:0007669"/>
    <property type="project" value="InterPro"/>
</dbReference>
<sequence length="334" mass="35570">MTKTKLLMATLVSALALTGCATTARTGGADGNYATPIGGAPVTANPTPYSEALVCLANYAREHNLQSPRIAVGRLADYTGRASLEGGAAVTQGASLMAISAFAKAGVRLVERFDTSVSELELRYANNSLIGDNGSQRQILAASLPGSDYHLVGGITELNYNIRSSGIDVLGGDRIDSDPTGVFNRRMWVMNIGLDLRLNETRTMETVDVISYQKQIIGREISAGVFAFWDDAVIDISGGGRSLEPVQLAVRSVIERAVLEISAQMYGVDPAAACHYADPIGGSTGGHTNVTGGVNAANTYGQRETSNVQARSNVDRGHERRDDHVRTYLRGRYD</sequence>
<proteinExistence type="predicted"/>
<feature type="compositionally biased region" description="Basic and acidic residues" evidence="1">
    <location>
        <begin position="313"/>
        <end position="334"/>
    </location>
</feature>
<dbReference type="InterPro" id="IPR005534">
    <property type="entry name" value="Curli_assmbl/transp-comp_CsgG"/>
</dbReference>
<dbReference type="InterPro" id="IPR049861">
    <property type="entry name" value="Holdfast_HfaB"/>
</dbReference>
<dbReference type="OrthoDB" id="8832648at2"/>
<comment type="caution">
    <text evidence="3">The sequence shown here is derived from an EMBL/GenBank/DDBJ whole genome shotgun (WGS) entry which is preliminary data.</text>
</comment>
<feature type="compositionally biased region" description="Polar residues" evidence="1">
    <location>
        <begin position="296"/>
        <end position="312"/>
    </location>
</feature>
<reference evidence="3 4" key="1">
    <citation type="submission" date="2018-10" db="EMBL/GenBank/DDBJ databases">
        <title>Genomic Encyclopedia of Type Strains, Phase IV (KMG-IV): sequencing the most valuable type-strain genomes for metagenomic binning, comparative biology and taxonomic classification.</title>
        <authorList>
            <person name="Goeker M."/>
        </authorList>
    </citation>
    <scope>NUCLEOTIDE SEQUENCE [LARGE SCALE GENOMIC DNA]</scope>
    <source>
        <strain evidence="3 4">DSM 4734</strain>
    </source>
</reference>
<evidence type="ECO:0000256" key="2">
    <source>
        <dbReference type="SAM" id="SignalP"/>
    </source>
</evidence>
<evidence type="ECO:0000313" key="4">
    <source>
        <dbReference type="Proteomes" id="UP000273675"/>
    </source>
</evidence>
<dbReference type="EMBL" id="RBIM01000003">
    <property type="protein sequence ID" value="RKR00007.1"/>
    <property type="molecule type" value="Genomic_DNA"/>
</dbReference>
<dbReference type="Proteomes" id="UP000273675">
    <property type="component" value="Unassembled WGS sequence"/>
</dbReference>